<evidence type="ECO:0000256" key="5">
    <source>
        <dbReference type="ARBA" id="ARBA00023163"/>
    </source>
</evidence>
<organism evidence="7 8">
    <name type="scientific">Cohnella herbarum</name>
    <dbReference type="NCBI Taxonomy" id="2728023"/>
    <lineage>
        <taxon>Bacteria</taxon>
        <taxon>Bacillati</taxon>
        <taxon>Bacillota</taxon>
        <taxon>Bacilli</taxon>
        <taxon>Bacillales</taxon>
        <taxon>Paenibacillaceae</taxon>
        <taxon>Cohnella</taxon>
    </lineage>
</organism>
<keyword evidence="2" id="KW-0805">Transcription regulation</keyword>
<dbReference type="Gene3D" id="1.10.10.60">
    <property type="entry name" value="Homeodomain-like"/>
    <property type="match status" value="1"/>
</dbReference>
<evidence type="ECO:0000259" key="6">
    <source>
        <dbReference type="PROSITE" id="PS01124"/>
    </source>
</evidence>
<dbReference type="KEGG" id="cheb:HH215_27895"/>
<dbReference type="Gene3D" id="2.60.120.280">
    <property type="entry name" value="Regulatory protein AraC"/>
    <property type="match status" value="1"/>
</dbReference>
<keyword evidence="1" id="KW-0963">Cytoplasm</keyword>
<keyword evidence="8" id="KW-1185">Reference proteome</keyword>
<dbReference type="RefSeq" id="WP_169282867.1">
    <property type="nucleotide sequence ID" value="NZ_CP051680.1"/>
</dbReference>
<keyword evidence="3" id="KW-0238">DNA-binding</keyword>
<dbReference type="PROSITE" id="PS00041">
    <property type="entry name" value="HTH_ARAC_FAMILY_1"/>
    <property type="match status" value="1"/>
</dbReference>
<dbReference type="Pfam" id="PF12833">
    <property type="entry name" value="HTH_18"/>
    <property type="match status" value="1"/>
</dbReference>
<evidence type="ECO:0000256" key="3">
    <source>
        <dbReference type="ARBA" id="ARBA00023125"/>
    </source>
</evidence>
<dbReference type="AlphaFoldDB" id="A0A7Z2ZNU2"/>
<accession>A0A7Z2ZNU2</accession>
<evidence type="ECO:0000313" key="7">
    <source>
        <dbReference type="EMBL" id="QJD86618.1"/>
    </source>
</evidence>
<evidence type="ECO:0000256" key="2">
    <source>
        <dbReference type="ARBA" id="ARBA00023015"/>
    </source>
</evidence>
<dbReference type="EMBL" id="CP051680">
    <property type="protein sequence ID" value="QJD86618.1"/>
    <property type="molecule type" value="Genomic_DNA"/>
</dbReference>
<reference evidence="7 8" key="1">
    <citation type="submission" date="2020-04" db="EMBL/GenBank/DDBJ databases">
        <title>Genome sequencing of novel species.</title>
        <authorList>
            <person name="Heo J."/>
            <person name="Kim S.-J."/>
            <person name="Kim J.-S."/>
            <person name="Hong S.-B."/>
            <person name="Kwon S.-W."/>
        </authorList>
    </citation>
    <scope>NUCLEOTIDE SEQUENCE [LARGE SCALE GENOMIC DNA]</scope>
    <source>
        <strain evidence="7 8">MFER-1</strain>
    </source>
</reference>
<dbReference type="SUPFAM" id="SSF51215">
    <property type="entry name" value="Regulatory protein AraC"/>
    <property type="match status" value="1"/>
</dbReference>
<keyword evidence="4" id="KW-0010">Activator</keyword>
<keyword evidence="5" id="KW-0804">Transcription</keyword>
<dbReference type="InterPro" id="IPR037923">
    <property type="entry name" value="HTH-like"/>
</dbReference>
<dbReference type="InterPro" id="IPR018062">
    <property type="entry name" value="HTH_AraC-typ_CS"/>
</dbReference>
<dbReference type="SMART" id="SM00342">
    <property type="entry name" value="HTH_ARAC"/>
    <property type="match status" value="1"/>
</dbReference>
<dbReference type="SUPFAM" id="SSF46689">
    <property type="entry name" value="Homeodomain-like"/>
    <property type="match status" value="2"/>
</dbReference>
<dbReference type="InterPro" id="IPR009057">
    <property type="entry name" value="Homeodomain-like_sf"/>
</dbReference>
<dbReference type="GO" id="GO:0003700">
    <property type="term" value="F:DNA-binding transcription factor activity"/>
    <property type="evidence" value="ECO:0007669"/>
    <property type="project" value="InterPro"/>
</dbReference>
<dbReference type="Proteomes" id="UP000502248">
    <property type="component" value="Chromosome"/>
</dbReference>
<dbReference type="PANTHER" id="PTHR46796">
    <property type="entry name" value="HTH-TYPE TRANSCRIPTIONAL ACTIVATOR RHAS-RELATED"/>
    <property type="match status" value="1"/>
</dbReference>
<evidence type="ECO:0000256" key="1">
    <source>
        <dbReference type="ARBA" id="ARBA00022490"/>
    </source>
</evidence>
<dbReference type="PROSITE" id="PS01124">
    <property type="entry name" value="HTH_ARAC_FAMILY_2"/>
    <property type="match status" value="1"/>
</dbReference>
<dbReference type="InterPro" id="IPR003313">
    <property type="entry name" value="AraC-bd"/>
</dbReference>
<dbReference type="Pfam" id="PF02311">
    <property type="entry name" value="AraC_binding"/>
    <property type="match status" value="1"/>
</dbReference>
<dbReference type="InterPro" id="IPR050204">
    <property type="entry name" value="AraC_XylS_family_regulators"/>
</dbReference>
<protein>
    <submittedName>
        <fullName evidence="7">Helix-turn-helix transcriptional regulator</fullName>
    </submittedName>
</protein>
<evidence type="ECO:0000256" key="4">
    <source>
        <dbReference type="ARBA" id="ARBA00023159"/>
    </source>
</evidence>
<gene>
    <name evidence="7" type="ORF">HH215_27895</name>
</gene>
<proteinExistence type="predicted"/>
<evidence type="ECO:0000313" key="8">
    <source>
        <dbReference type="Proteomes" id="UP000502248"/>
    </source>
</evidence>
<dbReference type="PANTHER" id="PTHR46796:SF13">
    <property type="entry name" value="HTH-TYPE TRANSCRIPTIONAL ACTIVATOR RHAS"/>
    <property type="match status" value="1"/>
</dbReference>
<dbReference type="GO" id="GO:0043565">
    <property type="term" value="F:sequence-specific DNA binding"/>
    <property type="evidence" value="ECO:0007669"/>
    <property type="project" value="InterPro"/>
</dbReference>
<dbReference type="InterPro" id="IPR018060">
    <property type="entry name" value="HTH_AraC"/>
</dbReference>
<name>A0A7Z2ZNU2_9BACL</name>
<feature type="domain" description="HTH araC/xylS-type" evidence="6">
    <location>
        <begin position="169"/>
        <end position="267"/>
    </location>
</feature>
<sequence>MSYMDIPYGLDDHFSVPEFRFKSIWKVQANDTYQVNQPNGLEIPGIFVAYEGKGAFTYSDTRHELDAGTYTIVRNGVPCSYRCVGGDWKFYFIHFDPLDMAFHLDLPVGKPVSTAKMPEAVRLCERLIDSLIVKPKGYGLTVQLLSQELLQLLAREHDANYESRHPELDDILYQMHKNIGQTLPIDDFVRQSGLSRTVFFARFRSRTGMSPNRYMQELKLASAKAALETTNSSVKEIAAALRFYDEFHFSKLFKQRYGVAPRSYRNSRGAAQTDEH</sequence>